<dbReference type="Proteomes" id="UP001232992">
    <property type="component" value="Unassembled WGS sequence"/>
</dbReference>
<dbReference type="InterPro" id="IPR036388">
    <property type="entry name" value="WH-like_DNA-bd_sf"/>
</dbReference>
<evidence type="ECO:0000313" key="5">
    <source>
        <dbReference type="EMBL" id="MDJ1183739.1"/>
    </source>
</evidence>
<evidence type="ECO:0000259" key="4">
    <source>
        <dbReference type="PROSITE" id="PS51118"/>
    </source>
</evidence>
<sequence length="128" mass="14754">MTRKYNWKTGCDVEATLSVIGGRWKPVLVCHLLGGRKRFGELRRLTPNATERMITLQLRELEADGIISRHVYAEVPPRVEYELTEFGRSLEAILVLMQQWGSAFKARRLAEELEAEQPAQRCLSELRN</sequence>
<dbReference type="PROSITE" id="PS51118">
    <property type="entry name" value="HTH_HXLR"/>
    <property type="match status" value="1"/>
</dbReference>
<dbReference type="SUPFAM" id="SSF46785">
    <property type="entry name" value="Winged helix' DNA-binding domain"/>
    <property type="match status" value="1"/>
</dbReference>
<dbReference type="RefSeq" id="WP_283758391.1">
    <property type="nucleotide sequence ID" value="NZ_JAQOSQ010000009.1"/>
</dbReference>
<comment type="caution">
    <text evidence="5">The sequence shown here is derived from an EMBL/GenBank/DDBJ whole genome shotgun (WGS) entry which is preliminary data.</text>
</comment>
<proteinExistence type="predicted"/>
<evidence type="ECO:0000256" key="2">
    <source>
        <dbReference type="ARBA" id="ARBA00023125"/>
    </source>
</evidence>
<dbReference type="PANTHER" id="PTHR33204:SF33">
    <property type="entry name" value="TRANSCRIPTIONAL REGULATOR, MARR FAMILY"/>
    <property type="match status" value="1"/>
</dbReference>
<accession>A0ABT7BZ27</accession>
<evidence type="ECO:0000256" key="1">
    <source>
        <dbReference type="ARBA" id="ARBA00023015"/>
    </source>
</evidence>
<reference evidence="5 6" key="1">
    <citation type="submission" date="2023-01" db="EMBL/GenBank/DDBJ databases">
        <title>Novel diversity within Roseofilum (Cyanobacteria; Desertifilaceae) from marine benthic mats with descriptions of four novel species.</title>
        <authorList>
            <person name="Wang Y."/>
            <person name="Berthold D.E."/>
            <person name="Hu J."/>
            <person name="Lefler F.W."/>
            <person name="Laughinghouse H.D. IV."/>
        </authorList>
    </citation>
    <scope>NUCLEOTIDE SEQUENCE [LARGE SCALE GENOMIC DNA]</scope>
    <source>
        <strain evidence="5 6">BLCC-M143</strain>
    </source>
</reference>
<dbReference type="EMBL" id="JAQOSQ010000009">
    <property type="protein sequence ID" value="MDJ1183739.1"/>
    <property type="molecule type" value="Genomic_DNA"/>
</dbReference>
<evidence type="ECO:0000256" key="3">
    <source>
        <dbReference type="ARBA" id="ARBA00023163"/>
    </source>
</evidence>
<evidence type="ECO:0000313" key="6">
    <source>
        <dbReference type="Proteomes" id="UP001232992"/>
    </source>
</evidence>
<dbReference type="InterPro" id="IPR002577">
    <property type="entry name" value="HTH_HxlR"/>
</dbReference>
<keyword evidence="3" id="KW-0804">Transcription</keyword>
<gene>
    <name evidence="5" type="ORF">PMH09_11120</name>
</gene>
<dbReference type="Pfam" id="PF01638">
    <property type="entry name" value="HxlR"/>
    <property type="match status" value="1"/>
</dbReference>
<dbReference type="PANTHER" id="PTHR33204">
    <property type="entry name" value="TRANSCRIPTIONAL REGULATOR, MARR FAMILY"/>
    <property type="match status" value="1"/>
</dbReference>
<dbReference type="InterPro" id="IPR036390">
    <property type="entry name" value="WH_DNA-bd_sf"/>
</dbReference>
<name>A0ABT7BZ27_9CYAN</name>
<keyword evidence="6" id="KW-1185">Reference proteome</keyword>
<dbReference type="Gene3D" id="1.10.10.10">
    <property type="entry name" value="Winged helix-like DNA-binding domain superfamily/Winged helix DNA-binding domain"/>
    <property type="match status" value="1"/>
</dbReference>
<protein>
    <submittedName>
        <fullName evidence="5">Helix-turn-helix domain-containing protein</fullName>
    </submittedName>
</protein>
<organism evidence="5 6">
    <name type="scientific">Roseofilum casamattae BLCC-M143</name>
    <dbReference type="NCBI Taxonomy" id="3022442"/>
    <lineage>
        <taxon>Bacteria</taxon>
        <taxon>Bacillati</taxon>
        <taxon>Cyanobacteriota</taxon>
        <taxon>Cyanophyceae</taxon>
        <taxon>Desertifilales</taxon>
        <taxon>Desertifilaceae</taxon>
        <taxon>Roseofilum</taxon>
        <taxon>Roseofilum casamattae</taxon>
    </lineage>
</organism>
<feature type="domain" description="HTH hxlR-type" evidence="4">
    <location>
        <begin position="11"/>
        <end position="109"/>
    </location>
</feature>
<keyword evidence="2" id="KW-0238">DNA-binding</keyword>
<keyword evidence="1" id="KW-0805">Transcription regulation</keyword>